<feature type="transmembrane region" description="Helical" evidence="7">
    <location>
        <begin position="256"/>
        <end position="279"/>
    </location>
</feature>
<keyword evidence="10" id="KW-1185">Reference proteome</keyword>
<keyword evidence="2" id="KW-1003">Cell membrane</keyword>
<feature type="region of interest" description="Disordered" evidence="6">
    <location>
        <begin position="1"/>
        <end position="27"/>
    </location>
</feature>
<dbReference type="CDD" id="cd06173">
    <property type="entry name" value="MFS_MefA_like"/>
    <property type="match status" value="1"/>
</dbReference>
<evidence type="ECO:0000256" key="2">
    <source>
        <dbReference type="ARBA" id="ARBA00022475"/>
    </source>
</evidence>
<feature type="domain" description="Major facilitator superfamily (MFS) profile" evidence="8">
    <location>
        <begin position="34"/>
        <end position="433"/>
    </location>
</feature>
<feature type="transmembrane region" description="Helical" evidence="7">
    <location>
        <begin position="322"/>
        <end position="340"/>
    </location>
</feature>
<evidence type="ECO:0000256" key="7">
    <source>
        <dbReference type="SAM" id="Phobius"/>
    </source>
</evidence>
<evidence type="ECO:0000256" key="3">
    <source>
        <dbReference type="ARBA" id="ARBA00022692"/>
    </source>
</evidence>
<sequence>MDSTATTTPDAPPAPPPAAAPPAPTTGDRGLGPRFRALLVASGASNLGDGILMVAVPLVAIGFTRSPGQIGLLTAATWLPWLLLGIVAGVVVDRTDRRRVQVVALTARAVLLAGAAWLAVSGGLTLTWLLAIVLAYGTTEVFADLAANALVPDLVTTEQLPTANGRIVSVQEVANTFLGSPASGALLALGTGWAFGAPAGLAALAVLVLWRGLRGSYSHAPSRASGEETPGVVRRALADVRDGLALVLRHRVLRPLVLAGALVNLTSTAYITVFVLWVVGPGSRVGVPATVYPLLLTLAAVGAVLGSALVGPVLARTSEVRGMVGSWSVAFGTLALPVLVPHPVAIGAALLVMGTFSTIGNVVSQSVRQRIVPRDMLGRTGGATRTLVFGLMPVGALLGGAVAERWGIATTLVGATVAALAVAAGLAVAMRGVTPADLAAPQPGTR</sequence>
<evidence type="ECO:0000256" key="5">
    <source>
        <dbReference type="ARBA" id="ARBA00023136"/>
    </source>
</evidence>
<organism evidence="9 10">
    <name type="scientific">Cellulomonas wangleii</name>
    <dbReference type="NCBI Taxonomy" id="2816956"/>
    <lineage>
        <taxon>Bacteria</taxon>
        <taxon>Bacillati</taxon>
        <taxon>Actinomycetota</taxon>
        <taxon>Actinomycetes</taxon>
        <taxon>Micrococcales</taxon>
        <taxon>Cellulomonadaceae</taxon>
        <taxon>Cellulomonas</taxon>
    </lineage>
</organism>
<keyword evidence="5 7" id="KW-0472">Membrane</keyword>
<keyword evidence="4 7" id="KW-1133">Transmembrane helix</keyword>
<dbReference type="Proteomes" id="UP000677804">
    <property type="component" value="Chromosome"/>
</dbReference>
<protein>
    <submittedName>
        <fullName evidence="9">MFS transporter</fullName>
    </submittedName>
</protein>
<comment type="subcellular location">
    <subcellularLocation>
        <location evidence="1">Cell membrane</location>
        <topology evidence="1">Multi-pass membrane protein</topology>
    </subcellularLocation>
</comment>
<proteinExistence type="predicted"/>
<evidence type="ECO:0000256" key="6">
    <source>
        <dbReference type="SAM" id="MobiDB-lite"/>
    </source>
</evidence>
<feature type="transmembrane region" description="Helical" evidence="7">
    <location>
        <begin position="38"/>
        <end position="64"/>
    </location>
</feature>
<keyword evidence="3 7" id="KW-0812">Transmembrane</keyword>
<dbReference type="Pfam" id="PF07690">
    <property type="entry name" value="MFS_1"/>
    <property type="match status" value="1"/>
</dbReference>
<evidence type="ECO:0000313" key="10">
    <source>
        <dbReference type="Proteomes" id="UP000677804"/>
    </source>
</evidence>
<dbReference type="PROSITE" id="PS50850">
    <property type="entry name" value="MFS"/>
    <property type="match status" value="1"/>
</dbReference>
<gene>
    <name evidence="9" type="ORF">KG103_15100</name>
</gene>
<dbReference type="RefSeq" id="WP_207339332.1">
    <property type="nucleotide sequence ID" value="NZ_CP074405.1"/>
</dbReference>
<dbReference type="SUPFAM" id="SSF103473">
    <property type="entry name" value="MFS general substrate transporter"/>
    <property type="match status" value="1"/>
</dbReference>
<dbReference type="InterPro" id="IPR036259">
    <property type="entry name" value="MFS_trans_sf"/>
</dbReference>
<feature type="transmembrane region" description="Helical" evidence="7">
    <location>
        <begin position="408"/>
        <end position="429"/>
    </location>
</feature>
<feature type="transmembrane region" description="Helical" evidence="7">
    <location>
        <begin position="383"/>
        <end position="402"/>
    </location>
</feature>
<feature type="compositionally biased region" description="Pro residues" evidence="6">
    <location>
        <begin position="10"/>
        <end position="24"/>
    </location>
</feature>
<dbReference type="InterPro" id="IPR020846">
    <property type="entry name" value="MFS_dom"/>
</dbReference>
<dbReference type="PANTHER" id="PTHR23513">
    <property type="entry name" value="INTEGRAL MEMBRANE EFFLUX PROTEIN-RELATED"/>
    <property type="match status" value="1"/>
</dbReference>
<feature type="transmembrane region" description="Helical" evidence="7">
    <location>
        <begin position="346"/>
        <end position="363"/>
    </location>
</feature>
<feature type="transmembrane region" description="Helical" evidence="7">
    <location>
        <begin position="70"/>
        <end position="92"/>
    </location>
</feature>
<feature type="transmembrane region" description="Helical" evidence="7">
    <location>
        <begin position="291"/>
        <end position="315"/>
    </location>
</feature>
<reference evidence="9 10" key="1">
    <citation type="submission" date="2021-05" db="EMBL/GenBank/DDBJ databases">
        <title>Novel species in genus Cellulomonas.</title>
        <authorList>
            <person name="Zhang G."/>
        </authorList>
    </citation>
    <scope>NUCLEOTIDE SEQUENCE [LARGE SCALE GENOMIC DNA]</scope>
    <source>
        <strain evidence="10">zg-ZUI222</strain>
    </source>
</reference>
<evidence type="ECO:0000313" key="9">
    <source>
        <dbReference type="EMBL" id="QVI61757.1"/>
    </source>
</evidence>
<feature type="transmembrane region" description="Helical" evidence="7">
    <location>
        <begin position="185"/>
        <end position="210"/>
    </location>
</feature>
<dbReference type="PANTHER" id="PTHR23513:SF6">
    <property type="entry name" value="MAJOR FACILITATOR SUPERFAMILY ASSOCIATED DOMAIN-CONTAINING PROTEIN"/>
    <property type="match status" value="1"/>
</dbReference>
<feature type="transmembrane region" description="Helical" evidence="7">
    <location>
        <begin position="112"/>
        <end position="136"/>
    </location>
</feature>
<name>A0ABX8D6S1_9CELL</name>
<evidence type="ECO:0000259" key="8">
    <source>
        <dbReference type="PROSITE" id="PS50850"/>
    </source>
</evidence>
<evidence type="ECO:0000256" key="1">
    <source>
        <dbReference type="ARBA" id="ARBA00004651"/>
    </source>
</evidence>
<dbReference type="Gene3D" id="1.20.1250.20">
    <property type="entry name" value="MFS general substrate transporter like domains"/>
    <property type="match status" value="1"/>
</dbReference>
<evidence type="ECO:0000256" key="4">
    <source>
        <dbReference type="ARBA" id="ARBA00022989"/>
    </source>
</evidence>
<accession>A0ABX8D6S1</accession>
<dbReference type="InterPro" id="IPR011701">
    <property type="entry name" value="MFS"/>
</dbReference>
<dbReference type="EMBL" id="CP074405">
    <property type="protein sequence ID" value="QVI61757.1"/>
    <property type="molecule type" value="Genomic_DNA"/>
</dbReference>